<dbReference type="SUPFAM" id="SSF54106">
    <property type="entry name" value="LysM domain"/>
    <property type="match status" value="1"/>
</dbReference>
<feature type="domain" description="LysM" evidence="2">
    <location>
        <begin position="23"/>
        <end position="68"/>
    </location>
</feature>
<feature type="region of interest" description="Disordered" evidence="1">
    <location>
        <begin position="1"/>
        <end position="30"/>
    </location>
</feature>
<proteinExistence type="predicted"/>
<dbReference type="RefSeq" id="WP_380021186.1">
    <property type="nucleotide sequence ID" value="NZ_JBHSHD010000008.1"/>
</dbReference>
<evidence type="ECO:0000313" key="3">
    <source>
        <dbReference type="EMBL" id="MFC4820988.1"/>
    </source>
</evidence>
<dbReference type="InterPro" id="IPR018392">
    <property type="entry name" value="LysM"/>
</dbReference>
<feature type="compositionally biased region" description="Polar residues" evidence="1">
    <location>
        <begin position="268"/>
        <end position="279"/>
    </location>
</feature>
<feature type="region of interest" description="Disordered" evidence="1">
    <location>
        <begin position="377"/>
        <end position="400"/>
    </location>
</feature>
<feature type="compositionally biased region" description="Low complexity" evidence="1">
    <location>
        <begin position="186"/>
        <end position="198"/>
    </location>
</feature>
<dbReference type="Gene3D" id="3.10.350.10">
    <property type="entry name" value="LysM domain"/>
    <property type="match status" value="1"/>
</dbReference>
<evidence type="ECO:0000256" key="1">
    <source>
        <dbReference type="SAM" id="MobiDB-lite"/>
    </source>
</evidence>
<accession>A0ABV9QUG4</accession>
<dbReference type="Pfam" id="PF01476">
    <property type="entry name" value="LysM"/>
    <property type="match status" value="1"/>
</dbReference>
<protein>
    <submittedName>
        <fullName evidence="3">LysM peptidoglycan-binding domain-containing protein</fullName>
    </submittedName>
</protein>
<reference evidence="4" key="1">
    <citation type="journal article" date="2019" name="Int. J. Syst. Evol. Microbiol.">
        <title>The Global Catalogue of Microorganisms (GCM) 10K type strain sequencing project: providing services to taxonomists for standard genome sequencing and annotation.</title>
        <authorList>
            <consortium name="The Broad Institute Genomics Platform"/>
            <consortium name="The Broad Institute Genome Sequencing Center for Infectious Disease"/>
            <person name="Wu L."/>
            <person name="Ma J."/>
        </authorList>
    </citation>
    <scope>NUCLEOTIDE SEQUENCE [LARGE SCALE GENOMIC DNA]</scope>
    <source>
        <strain evidence="4">CCUG 30340</strain>
    </source>
</reference>
<evidence type="ECO:0000259" key="2">
    <source>
        <dbReference type="PROSITE" id="PS51782"/>
    </source>
</evidence>
<dbReference type="PROSITE" id="PS51782">
    <property type="entry name" value="LYSM"/>
    <property type="match status" value="1"/>
</dbReference>
<evidence type="ECO:0000313" key="4">
    <source>
        <dbReference type="Proteomes" id="UP001595886"/>
    </source>
</evidence>
<dbReference type="Proteomes" id="UP001595886">
    <property type="component" value="Unassembled WGS sequence"/>
</dbReference>
<feature type="region of interest" description="Disordered" evidence="1">
    <location>
        <begin position="108"/>
        <end position="279"/>
    </location>
</feature>
<organism evidence="3 4">
    <name type="scientific">Dokdonella ginsengisoli</name>
    <dbReference type="NCBI Taxonomy" id="363846"/>
    <lineage>
        <taxon>Bacteria</taxon>
        <taxon>Pseudomonadati</taxon>
        <taxon>Pseudomonadota</taxon>
        <taxon>Gammaproteobacteria</taxon>
        <taxon>Lysobacterales</taxon>
        <taxon>Rhodanobacteraceae</taxon>
        <taxon>Dokdonella</taxon>
    </lineage>
</organism>
<dbReference type="SMART" id="SM00257">
    <property type="entry name" value="LysM"/>
    <property type="match status" value="1"/>
</dbReference>
<dbReference type="InterPro" id="IPR036779">
    <property type="entry name" value="LysM_dom_sf"/>
</dbReference>
<feature type="compositionally biased region" description="Polar residues" evidence="1">
    <location>
        <begin position="1"/>
        <end position="12"/>
    </location>
</feature>
<gene>
    <name evidence="3" type="ORF">ACFO6Q_11675</name>
</gene>
<comment type="caution">
    <text evidence="3">The sequence shown here is derived from an EMBL/GenBank/DDBJ whole genome shotgun (WGS) entry which is preliminary data.</text>
</comment>
<feature type="compositionally biased region" description="Low complexity" evidence="1">
    <location>
        <begin position="255"/>
        <end position="267"/>
    </location>
</feature>
<feature type="compositionally biased region" description="Polar residues" evidence="1">
    <location>
        <begin position="229"/>
        <end position="246"/>
    </location>
</feature>
<dbReference type="EMBL" id="JBHSHD010000008">
    <property type="protein sequence ID" value="MFC4820988.1"/>
    <property type="molecule type" value="Genomic_DNA"/>
</dbReference>
<keyword evidence="4" id="KW-1185">Reference proteome</keyword>
<feature type="region of interest" description="Disordered" evidence="1">
    <location>
        <begin position="44"/>
        <end position="91"/>
    </location>
</feature>
<name>A0ABV9QUG4_9GAMM</name>
<dbReference type="CDD" id="cd00118">
    <property type="entry name" value="LysM"/>
    <property type="match status" value="1"/>
</dbReference>
<sequence>MGSQAIGNTSLTAARPPLPESGQDFVAEHGDTLGSVAKRLGVDEDELRKANPQALNPEGLYPGQRLAIPGSPQPGRDGVSAPVDAAAPGRPAVSMTFKDGAASVTQKIPAADPVEGRSAEATLSGTADKNGVKGAAQFKAPTDFQAADGSKVGGESTTTFGAGFDNKGVGVDVTADRKTTSTQPDGSSAGSSSSTSGSVRFGEDGLGFGGSRKNGTETKGPEGTLAGASESTENKGNLTLSTNSVGGSVERERATATTNAQGTTATTKHSQSGNATLGTDSFKIEKGVGIDVGVKTPGKVLSAGVGLAVNGKLEGGTSSKDGTTTSFLGAEASATLKGNVSIGGKEDKAAAKTPLRWNLEGSISPGFKISAETRVPDAQAKGKDTSPLKVNPLDPDSMPKGSQFTLSTSTFVNTDVKTGIGVVKAQAKSSAEDGFTVLAEKTDANRIRLTAGPTAALSASGGLGVDFGVAGAMLGRGDKFSDAKLTSAEFDLSDPQGRASYREALLTGRFPTDNGAGVADVKTVQKLDVATQVKLDGKLASFDFSVKGTGSTGSDVLTTQPGKPTTRETALQFDDNVSLVMTRKYDSNQNELIDERRYSYKVDVDGKSDWLVSSHFMKLASPAPQAGIQPRTAELTYTENDMRALKDGADYATSKDLANDAEVRKLSNDPANGSFANMKPQDFAVALIQRMGSTNGADGGFVQHLKNIFTDSKFVRDAAGQLQLLDDAKAPLPGTLQIR</sequence>